<keyword evidence="3" id="KW-1185">Reference proteome</keyword>
<dbReference type="Proteomes" id="UP000785679">
    <property type="component" value="Unassembled WGS sequence"/>
</dbReference>
<comment type="caution">
    <text evidence="2">The sequence shown here is derived from an EMBL/GenBank/DDBJ whole genome shotgun (WGS) entry which is preliminary data.</text>
</comment>
<evidence type="ECO:0000313" key="3">
    <source>
        <dbReference type="Proteomes" id="UP000785679"/>
    </source>
</evidence>
<dbReference type="AlphaFoldDB" id="A0A8J8T3T6"/>
<evidence type="ECO:0000256" key="1">
    <source>
        <dbReference type="SAM" id="SignalP"/>
    </source>
</evidence>
<evidence type="ECO:0000313" key="2">
    <source>
        <dbReference type="EMBL" id="TNV81317.1"/>
    </source>
</evidence>
<reference evidence="2" key="1">
    <citation type="submission" date="2019-06" db="EMBL/GenBank/DDBJ databases">
        <authorList>
            <person name="Zheng W."/>
        </authorList>
    </citation>
    <scope>NUCLEOTIDE SEQUENCE</scope>
    <source>
        <strain evidence="2">QDHG01</strain>
    </source>
</reference>
<proteinExistence type="predicted"/>
<feature type="signal peptide" evidence="1">
    <location>
        <begin position="1"/>
        <end position="19"/>
    </location>
</feature>
<name>A0A8J8T3T6_HALGN</name>
<sequence>MQWMVSIPFSWFIVRSFQAVTGDGTICSRWCTSQTCSVSPHKPSGLYTKTKSLSLLQTILLTQSNSIICIKARTERAYIVCAGRTIPLLIEQTKFIQSCSSGYLAECKSQPEPSWNYKGICQKFHQSAIHYKEGAPSPAYISNVQKAGAISTVVAVSVFQNLIHSITLLFSQMTSPQSKFKVGSGSIAGVCTKGWNWYPGCAGALSIPKIYSIGSNLNRGYPNLSATCGNF</sequence>
<accession>A0A8J8T3T6</accession>
<dbReference type="EMBL" id="RRYP01006303">
    <property type="protein sequence ID" value="TNV81317.1"/>
    <property type="molecule type" value="Genomic_DNA"/>
</dbReference>
<keyword evidence="1" id="KW-0732">Signal</keyword>
<organism evidence="2 3">
    <name type="scientific">Halteria grandinella</name>
    <dbReference type="NCBI Taxonomy" id="5974"/>
    <lineage>
        <taxon>Eukaryota</taxon>
        <taxon>Sar</taxon>
        <taxon>Alveolata</taxon>
        <taxon>Ciliophora</taxon>
        <taxon>Intramacronucleata</taxon>
        <taxon>Spirotrichea</taxon>
        <taxon>Stichotrichia</taxon>
        <taxon>Sporadotrichida</taxon>
        <taxon>Halteriidae</taxon>
        <taxon>Halteria</taxon>
    </lineage>
</organism>
<feature type="chain" id="PRO_5035294887" evidence="1">
    <location>
        <begin position="20"/>
        <end position="231"/>
    </location>
</feature>
<gene>
    <name evidence="2" type="ORF">FGO68_gene12930</name>
</gene>
<protein>
    <submittedName>
        <fullName evidence="2">Uncharacterized protein</fullName>
    </submittedName>
</protein>